<dbReference type="AlphaFoldDB" id="A0A182J2G9"/>
<reference evidence="1" key="1">
    <citation type="submission" date="2022-08" db="UniProtKB">
        <authorList>
            <consortium name="EnsemblMetazoa"/>
        </authorList>
    </citation>
    <scope>IDENTIFICATION</scope>
    <source>
        <strain evidence="1">EBRO</strain>
    </source>
</reference>
<name>A0A182J2G9_ANOAO</name>
<proteinExistence type="predicted"/>
<evidence type="ECO:0000313" key="1">
    <source>
        <dbReference type="EnsemblMetazoa" id="AATE010106-PA.1"/>
    </source>
</evidence>
<sequence>MAGVCDGVALVFLLSPCSNGKKDDFDDDDGDDDDDDDVPGISFFKLGCTAIITAEPCPAQNPNATGTGPLGGRFRLGARGADIPIELLRFLFGKTSILAATGQAHMLLAEKGDSKALWLVASALGMALGSSSSSDGKQLDGQGMTVA</sequence>
<dbReference type="EnsemblMetazoa" id="AATE010106-RA">
    <property type="protein sequence ID" value="AATE010106-PA.1"/>
    <property type="gene ID" value="AATE010106"/>
</dbReference>
<accession>A0A182J2G9</accession>
<dbReference type="VEuPathDB" id="VectorBase:AATE010106"/>
<protein>
    <submittedName>
        <fullName evidence="1">Uncharacterized protein</fullName>
    </submittedName>
</protein>
<organism evidence="1">
    <name type="scientific">Anopheles atroparvus</name>
    <name type="common">European mosquito</name>
    <dbReference type="NCBI Taxonomy" id="41427"/>
    <lineage>
        <taxon>Eukaryota</taxon>
        <taxon>Metazoa</taxon>
        <taxon>Ecdysozoa</taxon>
        <taxon>Arthropoda</taxon>
        <taxon>Hexapoda</taxon>
        <taxon>Insecta</taxon>
        <taxon>Pterygota</taxon>
        <taxon>Neoptera</taxon>
        <taxon>Endopterygota</taxon>
        <taxon>Diptera</taxon>
        <taxon>Nematocera</taxon>
        <taxon>Culicoidea</taxon>
        <taxon>Culicidae</taxon>
        <taxon>Anophelinae</taxon>
        <taxon>Anopheles</taxon>
    </lineage>
</organism>